<dbReference type="PROSITE" id="PS50995">
    <property type="entry name" value="HTH_MARR_2"/>
    <property type="match status" value="1"/>
</dbReference>
<dbReference type="GO" id="GO:0003700">
    <property type="term" value="F:DNA-binding transcription factor activity"/>
    <property type="evidence" value="ECO:0007669"/>
    <property type="project" value="InterPro"/>
</dbReference>
<name>A0A9E5MQ52_9GAMM</name>
<comment type="caution">
    <text evidence="2">The sequence shown here is derived from an EMBL/GenBank/DDBJ whole genome shotgun (WGS) entry which is preliminary data.</text>
</comment>
<evidence type="ECO:0000313" key="2">
    <source>
        <dbReference type="EMBL" id="NHO68366.1"/>
    </source>
</evidence>
<dbReference type="Pfam" id="PF01047">
    <property type="entry name" value="MarR"/>
    <property type="match status" value="1"/>
</dbReference>
<proteinExistence type="predicted"/>
<dbReference type="GO" id="GO:0006950">
    <property type="term" value="P:response to stress"/>
    <property type="evidence" value="ECO:0007669"/>
    <property type="project" value="TreeGrafter"/>
</dbReference>
<dbReference type="RefSeq" id="WP_167192302.1">
    <property type="nucleotide sequence ID" value="NZ_JAAONZ010000029.1"/>
</dbReference>
<reference evidence="2" key="1">
    <citation type="submission" date="2020-03" db="EMBL/GenBank/DDBJ databases">
        <authorList>
            <person name="Guo F."/>
        </authorList>
    </citation>
    <scope>NUCLEOTIDE SEQUENCE</scope>
    <source>
        <strain evidence="2">JCM 30134</strain>
    </source>
</reference>
<dbReference type="InterPro" id="IPR039422">
    <property type="entry name" value="MarR/SlyA-like"/>
</dbReference>
<dbReference type="InterPro" id="IPR036390">
    <property type="entry name" value="WH_DNA-bd_sf"/>
</dbReference>
<sequence length="175" mass="19677">MSKRPVDLQQQATAFYAERDFDVSFFPAIWHTFKVGHLLDTDLEQICRPHGISIADFHLLGAIMTDGPQQHRATDLAQWLNVSNAVLSTRIKKLQESGLLRRSPNPDDRRSFTLELTDKGISVLKSTSLDISSGCHFVQCFHQLPETDKAHLVRIMGDLHNQLDRFALSAGRGPS</sequence>
<organism evidence="2 3">
    <name type="scientific">Pseudomaricurvus hydrocarbonicus</name>
    <dbReference type="NCBI Taxonomy" id="1470433"/>
    <lineage>
        <taxon>Bacteria</taxon>
        <taxon>Pseudomonadati</taxon>
        <taxon>Pseudomonadota</taxon>
        <taxon>Gammaproteobacteria</taxon>
        <taxon>Cellvibrionales</taxon>
        <taxon>Cellvibrionaceae</taxon>
        <taxon>Pseudomaricurvus</taxon>
    </lineage>
</organism>
<evidence type="ECO:0000259" key="1">
    <source>
        <dbReference type="PROSITE" id="PS50995"/>
    </source>
</evidence>
<dbReference type="PANTHER" id="PTHR33164:SF43">
    <property type="entry name" value="HTH-TYPE TRANSCRIPTIONAL REPRESSOR YETL"/>
    <property type="match status" value="1"/>
</dbReference>
<dbReference type="PANTHER" id="PTHR33164">
    <property type="entry name" value="TRANSCRIPTIONAL REGULATOR, MARR FAMILY"/>
    <property type="match status" value="1"/>
</dbReference>
<dbReference type="Gene3D" id="1.10.10.10">
    <property type="entry name" value="Winged helix-like DNA-binding domain superfamily/Winged helix DNA-binding domain"/>
    <property type="match status" value="1"/>
</dbReference>
<gene>
    <name evidence="2" type="ORF">G8770_22670</name>
</gene>
<feature type="domain" description="HTH marR-type" evidence="1">
    <location>
        <begin position="22"/>
        <end position="161"/>
    </location>
</feature>
<dbReference type="SMART" id="SM00347">
    <property type="entry name" value="HTH_MARR"/>
    <property type="match status" value="1"/>
</dbReference>
<dbReference type="EMBL" id="JAAONZ010000029">
    <property type="protein sequence ID" value="NHO68366.1"/>
    <property type="molecule type" value="Genomic_DNA"/>
</dbReference>
<evidence type="ECO:0000313" key="3">
    <source>
        <dbReference type="Proteomes" id="UP000787472"/>
    </source>
</evidence>
<protein>
    <submittedName>
        <fullName evidence="2">MarR family transcriptional regulator</fullName>
    </submittedName>
</protein>
<dbReference type="AlphaFoldDB" id="A0A9E5MQ52"/>
<dbReference type="InterPro" id="IPR000835">
    <property type="entry name" value="HTH_MarR-typ"/>
</dbReference>
<dbReference type="InterPro" id="IPR036388">
    <property type="entry name" value="WH-like_DNA-bd_sf"/>
</dbReference>
<accession>A0A9E5MQ52</accession>
<dbReference type="SUPFAM" id="SSF46785">
    <property type="entry name" value="Winged helix' DNA-binding domain"/>
    <property type="match status" value="1"/>
</dbReference>
<keyword evidence="3" id="KW-1185">Reference proteome</keyword>
<dbReference type="Proteomes" id="UP000787472">
    <property type="component" value="Unassembled WGS sequence"/>
</dbReference>